<feature type="compositionally biased region" description="Acidic residues" evidence="9">
    <location>
        <begin position="233"/>
        <end position="255"/>
    </location>
</feature>
<evidence type="ECO:0000256" key="5">
    <source>
        <dbReference type="ARBA" id="ARBA00022552"/>
    </source>
</evidence>
<evidence type="ECO:0000256" key="9">
    <source>
        <dbReference type="SAM" id="MobiDB-lite"/>
    </source>
</evidence>
<dbReference type="GO" id="GO:0030688">
    <property type="term" value="C:preribosome, small subunit precursor"/>
    <property type="evidence" value="ECO:0007669"/>
    <property type="project" value="TreeGrafter"/>
</dbReference>
<feature type="region of interest" description="Disordered" evidence="9">
    <location>
        <begin position="191"/>
        <end position="255"/>
    </location>
</feature>
<comment type="similarity">
    <text evidence="2">Belongs to the EFG1 family.</text>
</comment>
<dbReference type="InterPro" id="IPR050786">
    <property type="entry name" value="EFG1_rRNA-proc"/>
</dbReference>
<evidence type="ECO:0000256" key="2">
    <source>
        <dbReference type="ARBA" id="ARBA00006916"/>
    </source>
</evidence>
<evidence type="ECO:0000256" key="8">
    <source>
        <dbReference type="SAM" id="Coils"/>
    </source>
</evidence>
<proteinExistence type="inferred from homology"/>
<reference evidence="10 11" key="1">
    <citation type="submission" date="2019-01" db="EMBL/GenBank/DDBJ databases">
        <title>Draft genome sequence of Psathyrella aberdarensis IHI B618.</title>
        <authorList>
            <person name="Buettner E."/>
            <person name="Kellner H."/>
        </authorList>
    </citation>
    <scope>NUCLEOTIDE SEQUENCE [LARGE SCALE GENOMIC DNA]</scope>
    <source>
        <strain evidence="10 11">IHI B618</strain>
    </source>
</reference>
<keyword evidence="11" id="KW-1185">Reference proteome</keyword>
<gene>
    <name evidence="10" type="ORF">EST38_g255</name>
</gene>
<evidence type="ECO:0000256" key="4">
    <source>
        <dbReference type="ARBA" id="ARBA00019827"/>
    </source>
</evidence>
<feature type="compositionally biased region" description="Basic and acidic residues" evidence="9">
    <location>
        <begin position="222"/>
        <end position="232"/>
    </location>
</feature>
<keyword evidence="5" id="KW-0698">rRNA processing</keyword>
<accession>A0A4Q2DYT9</accession>
<organism evidence="10 11">
    <name type="scientific">Candolleomyces aberdarensis</name>
    <dbReference type="NCBI Taxonomy" id="2316362"/>
    <lineage>
        <taxon>Eukaryota</taxon>
        <taxon>Fungi</taxon>
        <taxon>Dikarya</taxon>
        <taxon>Basidiomycota</taxon>
        <taxon>Agaricomycotina</taxon>
        <taxon>Agaricomycetes</taxon>
        <taxon>Agaricomycetidae</taxon>
        <taxon>Agaricales</taxon>
        <taxon>Agaricineae</taxon>
        <taxon>Psathyrellaceae</taxon>
        <taxon>Candolleomyces</taxon>
    </lineage>
</organism>
<sequence>MPPVRANPKHKNAEASSSKQGQKRKAHHQQPKANAITGRQKLKGALRQARRLLAKSGLAANVRVETERRVKALEAELEQAEVANKERDLAVRYHKVKFFERQKVVRKLNQTKKALQSAEGPEKEQLEADLMAHRVDLNYVLHYPKTKKYISLFPPEVRSGASSASAPDKTSQEREEIQTWIRECMMKKELPAEPELQLDADARHDKKPKASQNFQSQNQKPKTKDVSSKPADDINEDEFFGNDDDSSEESDNSAD</sequence>
<dbReference type="AlphaFoldDB" id="A0A4Q2DYT9"/>
<dbReference type="Pfam" id="PF10153">
    <property type="entry name" value="Efg1"/>
    <property type="match status" value="1"/>
</dbReference>
<evidence type="ECO:0000313" key="11">
    <source>
        <dbReference type="Proteomes" id="UP000290288"/>
    </source>
</evidence>
<dbReference type="GO" id="GO:0000462">
    <property type="term" value="P:maturation of SSU-rRNA from tricistronic rRNA transcript (SSU-rRNA, 5.8S rRNA, LSU-rRNA)"/>
    <property type="evidence" value="ECO:0007669"/>
    <property type="project" value="TreeGrafter"/>
</dbReference>
<dbReference type="Proteomes" id="UP000290288">
    <property type="component" value="Unassembled WGS sequence"/>
</dbReference>
<dbReference type="PANTHER" id="PTHR33911:SF1">
    <property type="entry name" value="RRNA-PROCESSING PROTEIN EFG1"/>
    <property type="match status" value="1"/>
</dbReference>
<evidence type="ECO:0000256" key="7">
    <source>
        <dbReference type="ARBA" id="ARBA00023242"/>
    </source>
</evidence>
<comment type="subcellular location">
    <subcellularLocation>
        <location evidence="1">Nucleus</location>
        <location evidence="1">Nucleolus</location>
    </subcellularLocation>
</comment>
<comment type="caution">
    <text evidence="10">The sequence shown here is derived from an EMBL/GenBank/DDBJ whole genome shotgun (WGS) entry which is preliminary data.</text>
</comment>
<dbReference type="OrthoDB" id="47732at2759"/>
<dbReference type="PANTHER" id="PTHR33911">
    <property type="entry name" value="RRNA-PROCESSING PROTEIN EFG1"/>
    <property type="match status" value="1"/>
</dbReference>
<evidence type="ECO:0000256" key="3">
    <source>
        <dbReference type="ARBA" id="ARBA00018689"/>
    </source>
</evidence>
<evidence type="ECO:0000256" key="6">
    <source>
        <dbReference type="ARBA" id="ARBA00023054"/>
    </source>
</evidence>
<feature type="region of interest" description="Disordered" evidence="9">
    <location>
        <begin position="1"/>
        <end position="43"/>
    </location>
</feature>
<dbReference type="GO" id="GO:0005730">
    <property type="term" value="C:nucleolus"/>
    <property type="evidence" value="ECO:0007669"/>
    <property type="project" value="UniProtKB-SubCell"/>
</dbReference>
<dbReference type="EMBL" id="SDEE01000003">
    <property type="protein sequence ID" value="RXW25569.1"/>
    <property type="molecule type" value="Genomic_DNA"/>
</dbReference>
<name>A0A4Q2DYT9_9AGAR</name>
<evidence type="ECO:0000256" key="1">
    <source>
        <dbReference type="ARBA" id="ARBA00004604"/>
    </source>
</evidence>
<protein>
    <recommendedName>
        <fullName evidence="3">rRNA-processing protein EFG1</fullName>
    </recommendedName>
    <alternativeName>
        <fullName evidence="4">rRNA-processing protein efg1</fullName>
    </alternativeName>
</protein>
<dbReference type="STRING" id="2316362.A0A4Q2DYT9"/>
<feature type="compositionally biased region" description="Polar residues" evidence="9">
    <location>
        <begin position="210"/>
        <end position="220"/>
    </location>
</feature>
<evidence type="ECO:0000313" key="10">
    <source>
        <dbReference type="EMBL" id="RXW25569.1"/>
    </source>
</evidence>
<feature type="coiled-coil region" evidence="8">
    <location>
        <begin position="63"/>
        <end position="90"/>
    </location>
</feature>
<dbReference type="InterPro" id="IPR019310">
    <property type="entry name" value="Efg1"/>
</dbReference>
<feature type="compositionally biased region" description="Basic residues" evidence="9">
    <location>
        <begin position="21"/>
        <end position="30"/>
    </location>
</feature>
<keyword evidence="7" id="KW-0539">Nucleus</keyword>
<keyword evidence="6 8" id="KW-0175">Coiled coil</keyword>